<dbReference type="GO" id="GO:0016787">
    <property type="term" value="F:hydrolase activity"/>
    <property type="evidence" value="ECO:0007669"/>
    <property type="project" value="UniProtKB-KW"/>
</dbReference>
<dbReference type="Proteomes" id="UP000297861">
    <property type="component" value="Unassembled WGS sequence"/>
</dbReference>
<evidence type="ECO:0000256" key="3">
    <source>
        <dbReference type="ARBA" id="ARBA00023004"/>
    </source>
</evidence>
<protein>
    <submittedName>
        <fullName evidence="7">Metallophosphoesterase</fullName>
    </submittedName>
</protein>
<dbReference type="InterPro" id="IPR050884">
    <property type="entry name" value="CNP_phosphodiesterase-III"/>
</dbReference>
<sequence length="420" mass="47516">MKKYILFFFILFFSIHLQSCASGTESLRLGVIGDPHYLSEQLMDDGKAVKDYVNMSGKDIRDVPLVLQQVLDDYLKSDIDILLIPGDITKDGEKQSHIDFRKKLQPLIDKGVRIYVIPGNHDINIPHPVKYEGDKTLPTENISPQEFAEIYADCGYTEQISRDTASLSYVAELDKKTWLLAIDACKYQDYKENSMSSGRILPETEKWITEVLAEARKQNIRVLGMMHHGLVEHIMMQSYFFKDYLVDDWSRLADLLADQGMKAVFTGHFHANDITEYKSPAGNKIYDIETGSLAAFAYPYRFVELTENGMSVSTKNVTAIEGKPDLAEDNKKVMQSRARALALEVIRAKGMSFPPQTLDLLADLASQIFVQHLQGDEKVDDAMKEAIAHLIKDMGMPVPLSPENIELDFYPADNNVEITF</sequence>
<dbReference type="InterPro" id="IPR004843">
    <property type="entry name" value="Calcineurin-like_PHP"/>
</dbReference>
<keyword evidence="3" id="KW-0408">Iron</keyword>
<proteinExistence type="inferred from homology"/>
<dbReference type="EMBL" id="SOML01000003">
    <property type="protein sequence ID" value="TFD97182.1"/>
    <property type="molecule type" value="Genomic_DNA"/>
</dbReference>
<evidence type="ECO:0000313" key="8">
    <source>
        <dbReference type="Proteomes" id="UP000297861"/>
    </source>
</evidence>
<dbReference type="RefSeq" id="WP_134435792.1">
    <property type="nucleotide sequence ID" value="NZ_SOML01000003.1"/>
</dbReference>
<dbReference type="PANTHER" id="PTHR42988">
    <property type="entry name" value="PHOSPHOHYDROLASE"/>
    <property type="match status" value="1"/>
</dbReference>
<evidence type="ECO:0000259" key="6">
    <source>
        <dbReference type="Pfam" id="PF00149"/>
    </source>
</evidence>
<keyword evidence="5" id="KW-0732">Signal</keyword>
<keyword evidence="1" id="KW-0479">Metal-binding</keyword>
<keyword evidence="8" id="KW-1185">Reference proteome</keyword>
<dbReference type="Gene3D" id="3.60.21.10">
    <property type="match status" value="1"/>
</dbReference>
<dbReference type="AlphaFoldDB" id="A0A4Y8L6P7"/>
<dbReference type="GO" id="GO:0046872">
    <property type="term" value="F:metal ion binding"/>
    <property type="evidence" value="ECO:0007669"/>
    <property type="project" value="UniProtKB-KW"/>
</dbReference>
<evidence type="ECO:0000256" key="4">
    <source>
        <dbReference type="ARBA" id="ARBA00025742"/>
    </source>
</evidence>
<dbReference type="PANTHER" id="PTHR42988:SF2">
    <property type="entry name" value="CYCLIC NUCLEOTIDE PHOSPHODIESTERASE CBUA0032-RELATED"/>
    <property type="match status" value="1"/>
</dbReference>
<comment type="similarity">
    <text evidence="4">Belongs to the cyclic nucleotide phosphodiesterase class-III family.</text>
</comment>
<comment type="caution">
    <text evidence="7">The sequence shown here is derived from an EMBL/GenBank/DDBJ whole genome shotgun (WGS) entry which is preliminary data.</text>
</comment>
<dbReference type="OrthoDB" id="5695107at2"/>
<accession>A0A4Y8L6P7</accession>
<evidence type="ECO:0000256" key="5">
    <source>
        <dbReference type="SAM" id="SignalP"/>
    </source>
</evidence>
<reference evidence="7 8" key="1">
    <citation type="submission" date="2019-03" db="EMBL/GenBank/DDBJ databases">
        <title>San Antonio Military Medical Center submission to MRSN (WRAIR), pending publication.</title>
        <authorList>
            <person name="Blyth D.M."/>
            <person name="Mccarthy S.L."/>
            <person name="Schall S.E."/>
            <person name="Stam J.A."/>
            <person name="Ong A.C."/>
            <person name="Mcgann P.T."/>
        </authorList>
    </citation>
    <scope>NUCLEOTIDE SEQUENCE [LARGE SCALE GENOMIC DNA]</scope>
    <source>
        <strain evidence="7 8">MRSN571793</strain>
    </source>
</reference>
<dbReference type="InterPro" id="IPR029052">
    <property type="entry name" value="Metallo-depent_PP-like"/>
</dbReference>
<gene>
    <name evidence="7" type="ORF">E2605_05810</name>
</gene>
<organism evidence="7 8">
    <name type="scientific">Dysgonomonas capnocytophagoides</name>
    <dbReference type="NCBI Taxonomy" id="45254"/>
    <lineage>
        <taxon>Bacteria</taxon>
        <taxon>Pseudomonadati</taxon>
        <taxon>Bacteroidota</taxon>
        <taxon>Bacteroidia</taxon>
        <taxon>Bacteroidales</taxon>
        <taxon>Dysgonomonadaceae</taxon>
        <taxon>Dysgonomonas</taxon>
    </lineage>
</organism>
<dbReference type="SUPFAM" id="SSF56300">
    <property type="entry name" value="Metallo-dependent phosphatases"/>
    <property type="match status" value="1"/>
</dbReference>
<evidence type="ECO:0000313" key="7">
    <source>
        <dbReference type="EMBL" id="TFD97182.1"/>
    </source>
</evidence>
<dbReference type="STRING" id="1121485.GCA_000426485_01252"/>
<evidence type="ECO:0000256" key="1">
    <source>
        <dbReference type="ARBA" id="ARBA00022723"/>
    </source>
</evidence>
<keyword evidence="2" id="KW-0378">Hydrolase</keyword>
<evidence type="ECO:0000256" key="2">
    <source>
        <dbReference type="ARBA" id="ARBA00022801"/>
    </source>
</evidence>
<name>A0A4Y8L6P7_9BACT</name>
<feature type="chain" id="PRO_5021374289" evidence="5">
    <location>
        <begin position="22"/>
        <end position="420"/>
    </location>
</feature>
<feature type="domain" description="Calcineurin-like phosphoesterase" evidence="6">
    <location>
        <begin position="28"/>
        <end position="271"/>
    </location>
</feature>
<dbReference type="Pfam" id="PF00149">
    <property type="entry name" value="Metallophos"/>
    <property type="match status" value="1"/>
</dbReference>
<feature type="signal peptide" evidence="5">
    <location>
        <begin position="1"/>
        <end position="21"/>
    </location>
</feature>